<keyword evidence="2" id="KW-0378">Hydrolase</keyword>
<sequence>MKQIIAFGDSNTWGLNPVLRNRYPEDVRWTGLLRKKLSRNGFELVEEGLCGRTTVFDDPDRSGLKGEEAITGILSRNSRSFAVIIMLGTNDCKTVFGATAEEIGKGLERCLDRFESEISPEHILVIAPVELGEDVWKPEKDPAFSRKSVRVSAELKTVYSKIAGKRGHLFLAAADYVSPSRFDDEHINAEGHSVLAEAVYRTLTDSFLQTG</sequence>
<dbReference type="PANTHER" id="PTHR30383:SF29">
    <property type="entry name" value="SGNH HYDROLASE-TYPE ESTERASE DOMAIN-CONTAINING PROTEIN"/>
    <property type="match status" value="1"/>
</dbReference>
<dbReference type="InterPro" id="IPR051532">
    <property type="entry name" value="Ester_Hydrolysis_Enzymes"/>
</dbReference>
<reference evidence="2" key="1">
    <citation type="journal article" date="2013" name="PLoS ONE">
        <title>Metagenomic insights into the carbohydrate-active enzymes carried by the microorganisms adhering to solid digesta in the rumen of cows.</title>
        <authorList>
            <person name="Wang L."/>
            <person name="Hatem A."/>
            <person name="Catalyurek U.V."/>
            <person name="Morrison M."/>
            <person name="Yu Z."/>
        </authorList>
    </citation>
    <scope>NUCLEOTIDE SEQUENCE</scope>
</reference>
<evidence type="ECO:0000313" key="2">
    <source>
        <dbReference type="EMBL" id="AHF24148.1"/>
    </source>
</evidence>
<dbReference type="SUPFAM" id="SSF52266">
    <property type="entry name" value="SGNH hydrolase"/>
    <property type="match status" value="1"/>
</dbReference>
<dbReference type="InterPro" id="IPR013830">
    <property type="entry name" value="SGNH_hydro"/>
</dbReference>
<feature type="domain" description="SGNH hydrolase-type esterase" evidence="1">
    <location>
        <begin position="6"/>
        <end position="192"/>
    </location>
</feature>
<accession>W0FHG1</accession>
<dbReference type="AlphaFoldDB" id="W0FHG1"/>
<dbReference type="EMBL" id="KC246785">
    <property type="protein sequence ID" value="AHF24148.1"/>
    <property type="molecule type" value="Genomic_DNA"/>
</dbReference>
<evidence type="ECO:0000259" key="1">
    <source>
        <dbReference type="Pfam" id="PF13472"/>
    </source>
</evidence>
<dbReference type="InterPro" id="IPR036514">
    <property type="entry name" value="SGNH_hydro_sf"/>
</dbReference>
<dbReference type="PANTHER" id="PTHR30383">
    <property type="entry name" value="THIOESTERASE 1/PROTEASE 1/LYSOPHOSPHOLIPASE L1"/>
    <property type="match status" value="1"/>
</dbReference>
<organism evidence="2">
    <name type="scientific">uncultured bacterium Contig46</name>
    <dbReference type="NCBI Taxonomy" id="1393580"/>
    <lineage>
        <taxon>Bacteria</taxon>
        <taxon>environmental samples</taxon>
    </lineage>
</organism>
<protein>
    <submittedName>
        <fullName evidence="2">GDSL-family lipase/acylhydrolase</fullName>
    </submittedName>
</protein>
<name>W0FHG1_9BACT</name>
<dbReference type="Pfam" id="PF13472">
    <property type="entry name" value="Lipase_GDSL_2"/>
    <property type="match status" value="1"/>
</dbReference>
<dbReference type="Gene3D" id="3.40.50.1110">
    <property type="entry name" value="SGNH hydrolase"/>
    <property type="match status" value="1"/>
</dbReference>
<dbReference type="GO" id="GO:0016787">
    <property type="term" value="F:hydrolase activity"/>
    <property type="evidence" value="ECO:0007669"/>
    <property type="project" value="UniProtKB-KW"/>
</dbReference>
<proteinExistence type="predicted"/>